<reference evidence="1" key="1">
    <citation type="submission" date="2022-11" db="EMBL/GenBank/DDBJ databases">
        <title>Genome Resource of Sclerotinia nivalis Strain SnTB1, a Plant Pathogen Isolated from American Ginseng.</title>
        <authorList>
            <person name="Fan S."/>
        </authorList>
    </citation>
    <scope>NUCLEOTIDE SEQUENCE</scope>
    <source>
        <strain evidence="1">SnTB1</strain>
    </source>
</reference>
<evidence type="ECO:0000313" key="2">
    <source>
        <dbReference type="Proteomes" id="UP001152300"/>
    </source>
</evidence>
<dbReference type="Proteomes" id="UP001152300">
    <property type="component" value="Unassembled WGS sequence"/>
</dbReference>
<organism evidence="1 2">
    <name type="scientific">Sclerotinia nivalis</name>
    <dbReference type="NCBI Taxonomy" id="352851"/>
    <lineage>
        <taxon>Eukaryota</taxon>
        <taxon>Fungi</taxon>
        <taxon>Dikarya</taxon>
        <taxon>Ascomycota</taxon>
        <taxon>Pezizomycotina</taxon>
        <taxon>Leotiomycetes</taxon>
        <taxon>Helotiales</taxon>
        <taxon>Sclerotiniaceae</taxon>
        <taxon>Sclerotinia</taxon>
    </lineage>
</organism>
<evidence type="ECO:0000313" key="1">
    <source>
        <dbReference type="EMBL" id="KAJ8069936.1"/>
    </source>
</evidence>
<gene>
    <name evidence="1" type="ORF">OCU04_000344</name>
</gene>
<comment type="caution">
    <text evidence="1">The sequence shown here is derived from an EMBL/GenBank/DDBJ whole genome shotgun (WGS) entry which is preliminary data.</text>
</comment>
<dbReference type="AlphaFoldDB" id="A0A9X0AVX2"/>
<keyword evidence="2" id="KW-1185">Reference proteome</keyword>
<protein>
    <submittedName>
        <fullName evidence="1">Uncharacterized protein</fullName>
    </submittedName>
</protein>
<dbReference type="EMBL" id="JAPEIS010000001">
    <property type="protein sequence ID" value="KAJ8069936.1"/>
    <property type="molecule type" value="Genomic_DNA"/>
</dbReference>
<sequence>MIYFDNAYKWLYKCSFPDGVFPISYSINLLLSHLNTYPLAMASLIDTFVPSNVYNSLPLISQVAEAPEDHASDLRELRDLLSRHNVPKGVSVRLIHKHFDTTEGEVMVVDKTPVPGHGIVQIMKPVVPLENNQLRGIHYFVNSDASFQAYEYGNYKIPDITAFESFLAEFCTVATMRGLQHKFGLKLQSEDNMAQTGWTEFELRTKRGTIMFPDGMPMPDGDSDYSVTTEWRAILNELPKRCKHYTTCSHGATKCAHCKHCNAHQSAYDSEPGFCLGGQKIMPGTSVYNIVDQIISAF</sequence>
<dbReference type="OrthoDB" id="3432537at2759"/>
<name>A0A9X0AVX2_9HELO</name>
<accession>A0A9X0AVX2</accession>
<proteinExistence type="predicted"/>